<organism evidence="2 3">
    <name type="scientific">Strongylus vulgaris</name>
    <name type="common">Blood worm</name>
    <dbReference type="NCBI Taxonomy" id="40348"/>
    <lineage>
        <taxon>Eukaryota</taxon>
        <taxon>Metazoa</taxon>
        <taxon>Ecdysozoa</taxon>
        <taxon>Nematoda</taxon>
        <taxon>Chromadorea</taxon>
        <taxon>Rhabditida</taxon>
        <taxon>Rhabditina</taxon>
        <taxon>Rhabditomorpha</taxon>
        <taxon>Strongyloidea</taxon>
        <taxon>Strongylidae</taxon>
        <taxon>Strongylus</taxon>
    </lineage>
</organism>
<evidence type="ECO:0000313" key="2">
    <source>
        <dbReference type="EMBL" id="VDM79613.1"/>
    </source>
</evidence>
<protein>
    <submittedName>
        <fullName evidence="2">Uncharacterized protein</fullName>
    </submittedName>
</protein>
<dbReference type="Proteomes" id="UP000270094">
    <property type="component" value="Unassembled WGS sequence"/>
</dbReference>
<evidence type="ECO:0000313" key="3">
    <source>
        <dbReference type="Proteomes" id="UP000270094"/>
    </source>
</evidence>
<gene>
    <name evidence="1" type="ORF">SVUK_LOCUS11810</name>
    <name evidence="2" type="ORF">SVUK_LOCUS14611</name>
</gene>
<name>A0A3P7JFU1_STRVU</name>
<accession>A0A3P7JFU1</accession>
<dbReference type="SUPFAM" id="SSF52374">
    <property type="entry name" value="Nucleotidylyl transferase"/>
    <property type="match status" value="1"/>
</dbReference>
<sequence length="155" mass="17508">MGCSSPDFLLDPLETPKQIKTKLGRSFCEPQNLQGNVAMIIAKQLVFPLLSGSSLNISRNEDNGGDLSVKTYEELEYEFLVGSKKDYPLHPGDLKNAVVTFINKINITVGIKHCNPVQHKEIRCQIYTMSDEDRHEVSQPDRAASIWYKLRANEK</sequence>
<evidence type="ECO:0000313" key="1">
    <source>
        <dbReference type="EMBL" id="VDM76812.1"/>
    </source>
</evidence>
<dbReference type="EMBL" id="UYYB01097790">
    <property type="protein sequence ID" value="VDM76812.1"/>
    <property type="molecule type" value="Genomic_DNA"/>
</dbReference>
<reference evidence="2 3" key="1">
    <citation type="submission" date="2018-11" db="EMBL/GenBank/DDBJ databases">
        <authorList>
            <consortium name="Pathogen Informatics"/>
        </authorList>
    </citation>
    <scope>NUCLEOTIDE SEQUENCE [LARGE SCALE GENOMIC DNA]</scope>
</reference>
<proteinExistence type="predicted"/>
<dbReference type="AlphaFoldDB" id="A0A3P7JFU1"/>
<keyword evidence="3" id="KW-1185">Reference proteome</keyword>
<dbReference type="Gene3D" id="1.10.240.10">
    <property type="entry name" value="Tyrosyl-Transfer RNA Synthetase"/>
    <property type="match status" value="1"/>
</dbReference>
<dbReference type="OrthoDB" id="197206at2759"/>
<dbReference type="EMBL" id="UYYB01105746">
    <property type="protein sequence ID" value="VDM79613.1"/>
    <property type="molecule type" value="Genomic_DNA"/>
</dbReference>